<evidence type="ECO:0000256" key="2">
    <source>
        <dbReference type="ARBA" id="ARBA00023125"/>
    </source>
</evidence>
<dbReference type="EMBL" id="MEIA01000443">
    <property type="protein sequence ID" value="OJF10972.1"/>
    <property type="molecule type" value="Genomic_DNA"/>
</dbReference>
<protein>
    <recommendedName>
        <fullName evidence="4">HTH luxR-type domain-containing protein</fullName>
    </recommendedName>
</protein>
<dbReference type="PROSITE" id="PS00622">
    <property type="entry name" value="HTH_LUXR_1"/>
    <property type="match status" value="1"/>
</dbReference>
<dbReference type="PRINTS" id="PR00038">
    <property type="entry name" value="HTHLUXR"/>
</dbReference>
<dbReference type="Pfam" id="PF00196">
    <property type="entry name" value="GerE"/>
    <property type="match status" value="1"/>
</dbReference>
<accession>A0A1K0GJ66</accession>
<keyword evidence="3" id="KW-0804">Transcription</keyword>
<dbReference type="SUPFAM" id="SSF46894">
    <property type="entry name" value="C-terminal effector domain of the bipartite response regulators"/>
    <property type="match status" value="1"/>
</dbReference>
<dbReference type="PANTHER" id="PTHR44688">
    <property type="entry name" value="DNA-BINDING TRANSCRIPTIONAL ACTIVATOR DEVR_DOSR"/>
    <property type="match status" value="1"/>
</dbReference>
<organism evidence="5 6">
    <name type="scientific">Couchioplanes caeruleus subsp. caeruleus</name>
    <dbReference type="NCBI Taxonomy" id="56427"/>
    <lineage>
        <taxon>Bacteria</taxon>
        <taxon>Bacillati</taxon>
        <taxon>Actinomycetota</taxon>
        <taxon>Actinomycetes</taxon>
        <taxon>Micromonosporales</taxon>
        <taxon>Micromonosporaceae</taxon>
        <taxon>Couchioplanes</taxon>
    </lineage>
</organism>
<evidence type="ECO:0000256" key="3">
    <source>
        <dbReference type="ARBA" id="ARBA00023163"/>
    </source>
</evidence>
<keyword evidence="6" id="KW-1185">Reference proteome</keyword>
<dbReference type="PANTHER" id="PTHR44688:SF16">
    <property type="entry name" value="DNA-BINDING TRANSCRIPTIONAL ACTIVATOR DEVR_DOSR"/>
    <property type="match status" value="1"/>
</dbReference>
<reference evidence="5 6" key="1">
    <citation type="submission" date="2016-09" db="EMBL/GenBank/DDBJ databases">
        <title>Couchioplanes caeruleus draft genome sequence.</title>
        <authorList>
            <person name="Sheehan J."/>
            <person name="Caffrey P."/>
        </authorList>
    </citation>
    <scope>NUCLEOTIDE SEQUENCE [LARGE SCALE GENOMIC DNA]</scope>
    <source>
        <strain evidence="5 6">DSM 43634</strain>
    </source>
</reference>
<dbReference type="InterPro" id="IPR000792">
    <property type="entry name" value="Tscrpt_reg_LuxR_C"/>
</dbReference>
<name>A0A1K0GJ66_9ACTN</name>
<evidence type="ECO:0000256" key="1">
    <source>
        <dbReference type="ARBA" id="ARBA00023015"/>
    </source>
</evidence>
<dbReference type="InterPro" id="IPR016032">
    <property type="entry name" value="Sig_transdc_resp-reg_C-effctor"/>
</dbReference>
<dbReference type="GO" id="GO:0003677">
    <property type="term" value="F:DNA binding"/>
    <property type="evidence" value="ECO:0007669"/>
    <property type="project" value="UniProtKB-KW"/>
</dbReference>
<dbReference type="RefSeq" id="WP_071808513.1">
    <property type="nucleotide sequence ID" value="NZ_MEIA01000443.1"/>
</dbReference>
<dbReference type="InterPro" id="IPR036388">
    <property type="entry name" value="WH-like_DNA-bd_sf"/>
</dbReference>
<dbReference type="CDD" id="cd06170">
    <property type="entry name" value="LuxR_C_like"/>
    <property type="match status" value="1"/>
</dbReference>
<gene>
    <name evidence="5" type="ORF">BG844_29090</name>
</gene>
<dbReference type="Gene3D" id="1.10.10.10">
    <property type="entry name" value="Winged helix-like DNA-binding domain superfamily/Winged helix DNA-binding domain"/>
    <property type="match status" value="1"/>
</dbReference>
<dbReference type="Proteomes" id="UP000182486">
    <property type="component" value="Unassembled WGS sequence"/>
</dbReference>
<dbReference type="GO" id="GO:0006355">
    <property type="term" value="P:regulation of DNA-templated transcription"/>
    <property type="evidence" value="ECO:0007669"/>
    <property type="project" value="InterPro"/>
</dbReference>
<dbReference type="PROSITE" id="PS50043">
    <property type="entry name" value="HTH_LUXR_2"/>
    <property type="match status" value="1"/>
</dbReference>
<keyword evidence="2" id="KW-0238">DNA-binding</keyword>
<evidence type="ECO:0000259" key="4">
    <source>
        <dbReference type="PROSITE" id="PS50043"/>
    </source>
</evidence>
<proteinExistence type="predicted"/>
<sequence length="193" mass="20567">MVVGDRPAVRVLVVAADLVRGAGLASLLRRAGGIDVIGETCEESAALRQASDDRPDVVVLDGPSWWAGRACAAVSAHGPVLLVGDRAPRPHAAGHLVAGEFSVAELAGSVRRIAAGRRSAPPKIPTTTRFGLSRREGEVMEHVLRGVDNGEIAQRLFISEKTVKNHVNHIFRKLRARTRAEAIARWLGLAVTS</sequence>
<dbReference type="AlphaFoldDB" id="A0A1K0GJ66"/>
<evidence type="ECO:0000313" key="5">
    <source>
        <dbReference type="EMBL" id="OJF10972.1"/>
    </source>
</evidence>
<feature type="domain" description="HTH luxR-type" evidence="4">
    <location>
        <begin position="125"/>
        <end position="190"/>
    </location>
</feature>
<keyword evidence="1" id="KW-0805">Transcription regulation</keyword>
<evidence type="ECO:0000313" key="6">
    <source>
        <dbReference type="Proteomes" id="UP000182486"/>
    </source>
</evidence>
<dbReference type="SMART" id="SM00421">
    <property type="entry name" value="HTH_LUXR"/>
    <property type="match status" value="1"/>
</dbReference>
<comment type="caution">
    <text evidence="5">The sequence shown here is derived from an EMBL/GenBank/DDBJ whole genome shotgun (WGS) entry which is preliminary data.</text>
</comment>